<comment type="caution">
    <text evidence="4">The sequence shown here is derived from an EMBL/GenBank/DDBJ whole genome shotgun (WGS) entry which is preliminary data.</text>
</comment>
<evidence type="ECO:0000256" key="2">
    <source>
        <dbReference type="ARBA" id="ARBA00023008"/>
    </source>
</evidence>
<keyword evidence="2" id="KW-0186">Copper</keyword>
<dbReference type="Proteomes" id="UP000243579">
    <property type="component" value="Unassembled WGS sequence"/>
</dbReference>
<dbReference type="PANTHER" id="PTHR11474">
    <property type="entry name" value="TYROSINASE FAMILY MEMBER"/>
    <property type="match status" value="1"/>
</dbReference>
<dbReference type="SUPFAM" id="SSF48056">
    <property type="entry name" value="Di-copper centre-containing domain"/>
    <property type="match status" value="1"/>
</dbReference>
<keyword evidence="1" id="KW-0479">Metal-binding</keyword>
<dbReference type="PROSITE" id="PS00498">
    <property type="entry name" value="TYROSINASE_2"/>
    <property type="match status" value="1"/>
</dbReference>
<organism evidence="4 5">
    <name type="scientific">Achlya hypogyna</name>
    <name type="common">Oomycete</name>
    <name type="synonym">Protoachlya hypogyna</name>
    <dbReference type="NCBI Taxonomy" id="1202772"/>
    <lineage>
        <taxon>Eukaryota</taxon>
        <taxon>Sar</taxon>
        <taxon>Stramenopiles</taxon>
        <taxon>Oomycota</taxon>
        <taxon>Saprolegniomycetes</taxon>
        <taxon>Saprolegniales</taxon>
        <taxon>Achlyaceae</taxon>
        <taxon>Achlya</taxon>
    </lineage>
</organism>
<dbReference type="Pfam" id="PF00264">
    <property type="entry name" value="Tyrosinase"/>
    <property type="match status" value="1"/>
</dbReference>
<dbReference type="InterPro" id="IPR008922">
    <property type="entry name" value="Di-copper_centre_dom_sf"/>
</dbReference>
<feature type="domain" description="Tyrosinase copper-binding" evidence="3">
    <location>
        <begin position="205"/>
        <end position="216"/>
    </location>
</feature>
<dbReference type="PRINTS" id="PR00092">
    <property type="entry name" value="TYROSINASE"/>
</dbReference>
<keyword evidence="5" id="KW-1185">Reference proteome</keyword>
<dbReference type="InterPro" id="IPR050316">
    <property type="entry name" value="Tyrosinase/Hemocyanin"/>
</dbReference>
<evidence type="ECO:0000313" key="5">
    <source>
        <dbReference type="Proteomes" id="UP000243579"/>
    </source>
</evidence>
<dbReference type="AlphaFoldDB" id="A0A1V9Z5U0"/>
<reference evidence="4 5" key="1">
    <citation type="journal article" date="2014" name="Genome Biol. Evol.">
        <title>The secreted proteins of Achlya hypogyna and Thraustotheca clavata identify the ancestral oomycete secretome and reveal gene acquisitions by horizontal gene transfer.</title>
        <authorList>
            <person name="Misner I."/>
            <person name="Blouin N."/>
            <person name="Leonard G."/>
            <person name="Richards T.A."/>
            <person name="Lane C.E."/>
        </authorList>
    </citation>
    <scope>NUCLEOTIDE SEQUENCE [LARGE SCALE GENOMIC DNA]</scope>
    <source>
        <strain evidence="4 5">ATCC 48635</strain>
    </source>
</reference>
<dbReference type="OrthoDB" id="76778at2759"/>
<protein>
    <recommendedName>
        <fullName evidence="3">Tyrosinase copper-binding domain-containing protein</fullName>
    </recommendedName>
</protein>
<proteinExistence type="predicted"/>
<dbReference type="Gene3D" id="1.10.1280.10">
    <property type="entry name" value="Di-copper center containing domain from catechol oxidase"/>
    <property type="match status" value="1"/>
</dbReference>
<dbReference type="EMBL" id="JNBR01000412">
    <property type="protein sequence ID" value="OQR93368.1"/>
    <property type="molecule type" value="Genomic_DNA"/>
</dbReference>
<evidence type="ECO:0000256" key="1">
    <source>
        <dbReference type="ARBA" id="ARBA00022723"/>
    </source>
</evidence>
<accession>A0A1V9Z5U0</accession>
<sequence length="416" mass="46366">MSASDKTTFIAAVRTAMQRGLYQVFVQIHAEAMTNKEAHGTCVFLFWHRRYILGFENMLRSLGPQFACITLPYIDFVQVYLDYQAGLCNSLQECAVALLDLGGSTNGVSRPQTIFNKLVASGTCVKSAPLDAFYDNSTVGDHCVSRGPWLSRAPPVGLSFANIVARLFSFTDIKSMSAAIESLPHNNLHNTLGGAMGSTTVSPSDPVFFLFHAFMDLLHSAFYRCLVLPQKLTVDQKQSNVASFESCVSRNNEPIGPKSKIRMQYYTATGVLIDVTNPASIVYPFFATIPNTYYELAEIPALPQSYTYYVSGLLTRLFTQCSSARARRLAATQDHELIAPYRPQTLNYVSFQDDVTRRAAMTNSPDCDAKNEIIKMLLMHHDMCLADIEDYSPEFKKEWRIQGKNVVVWVVISSLA</sequence>
<gene>
    <name evidence="4" type="ORF">ACHHYP_02605</name>
</gene>
<evidence type="ECO:0000313" key="4">
    <source>
        <dbReference type="EMBL" id="OQR93368.1"/>
    </source>
</evidence>
<dbReference type="InterPro" id="IPR002227">
    <property type="entry name" value="Tyrosinase_Cu-bd"/>
</dbReference>
<dbReference type="GO" id="GO:0046872">
    <property type="term" value="F:metal ion binding"/>
    <property type="evidence" value="ECO:0007669"/>
    <property type="project" value="UniProtKB-KW"/>
</dbReference>
<dbReference type="PANTHER" id="PTHR11474:SF126">
    <property type="entry name" value="TYROSINASE-LIKE PROTEIN TYR-1-RELATED"/>
    <property type="match status" value="1"/>
</dbReference>
<dbReference type="GO" id="GO:0016491">
    <property type="term" value="F:oxidoreductase activity"/>
    <property type="evidence" value="ECO:0007669"/>
    <property type="project" value="InterPro"/>
</dbReference>
<evidence type="ECO:0000259" key="3">
    <source>
        <dbReference type="PROSITE" id="PS00498"/>
    </source>
</evidence>
<name>A0A1V9Z5U0_ACHHY</name>